<evidence type="ECO:0000256" key="7">
    <source>
        <dbReference type="ARBA" id="ARBA00022697"/>
    </source>
</evidence>
<dbReference type="NCBIfam" id="NF004976">
    <property type="entry name" value="PRK06349.1"/>
    <property type="match status" value="1"/>
</dbReference>
<dbReference type="InterPro" id="IPR001342">
    <property type="entry name" value="HDH_cat"/>
</dbReference>
<dbReference type="OMA" id="QNGWSYE"/>
<dbReference type="InterPro" id="IPR036291">
    <property type="entry name" value="NAD(P)-bd_dom_sf"/>
</dbReference>
<evidence type="ECO:0000256" key="1">
    <source>
        <dbReference type="ARBA" id="ARBA00005056"/>
    </source>
</evidence>
<evidence type="ECO:0000259" key="11">
    <source>
        <dbReference type="Pfam" id="PF03447"/>
    </source>
</evidence>
<accession>A0A813GQI8</accession>
<dbReference type="UniPathway" id="UPA00050">
    <property type="reaction ID" value="UER00063"/>
</dbReference>
<dbReference type="OrthoDB" id="67851at2759"/>
<dbReference type="EMBL" id="CAJNNV010028517">
    <property type="protein sequence ID" value="CAE8624878.1"/>
    <property type="molecule type" value="Genomic_DNA"/>
</dbReference>
<dbReference type="Gene3D" id="3.30.70.260">
    <property type="match status" value="1"/>
</dbReference>
<keyword evidence="7" id="KW-0791">Threonine biosynthesis</keyword>
<reference evidence="12" key="1">
    <citation type="submission" date="2021-02" db="EMBL/GenBank/DDBJ databases">
        <authorList>
            <person name="Dougan E. K."/>
            <person name="Rhodes N."/>
            <person name="Thang M."/>
            <person name="Chan C."/>
        </authorList>
    </citation>
    <scope>NUCLEOTIDE SEQUENCE</scope>
</reference>
<evidence type="ECO:0000259" key="10">
    <source>
        <dbReference type="Pfam" id="PF00742"/>
    </source>
</evidence>
<organism evidence="12 13">
    <name type="scientific">Polarella glacialis</name>
    <name type="common">Dinoflagellate</name>
    <dbReference type="NCBI Taxonomy" id="89957"/>
    <lineage>
        <taxon>Eukaryota</taxon>
        <taxon>Sar</taxon>
        <taxon>Alveolata</taxon>
        <taxon>Dinophyceae</taxon>
        <taxon>Suessiales</taxon>
        <taxon>Suessiaceae</taxon>
        <taxon>Polarella</taxon>
    </lineage>
</organism>
<dbReference type="GO" id="GO:0050661">
    <property type="term" value="F:NADP binding"/>
    <property type="evidence" value="ECO:0007669"/>
    <property type="project" value="InterPro"/>
</dbReference>
<comment type="pathway">
    <text evidence="2">Amino-acid biosynthesis; L-methionine biosynthesis via de novo pathway; L-homoserine from L-aspartate: step 3/3.</text>
</comment>
<evidence type="ECO:0000256" key="3">
    <source>
        <dbReference type="ARBA" id="ARBA00006753"/>
    </source>
</evidence>
<dbReference type="SUPFAM" id="SSF55347">
    <property type="entry name" value="Glyceraldehyde-3-phosphate dehydrogenase-like, C-terminal domain"/>
    <property type="match status" value="1"/>
</dbReference>
<dbReference type="Gene3D" id="3.40.50.720">
    <property type="entry name" value="NAD(P)-binding Rossmann-like Domain"/>
    <property type="match status" value="1"/>
</dbReference>
<dbReference type="SUPFAM" id="SSF51735">
    <property type="entry name" value="NAD(P)-binding Rossmann-fold domains"/>
    <property type="match status" value="1"/>
</dbReference>
<gene>
    <name evidence="12" type="ORF">PGLA1383_LOCUS41977</name>
</gene>
<dbReference type="GO" id="GO:0004412">
    <property type="term" value="F:homoserine dehydrogenase activity"/>
    <property type="evidence" value="ECO:0007669"/>
    <property type="project" value="UniProtKB-EC"/>
</dbReference>
<dbReference type="PANTHER" id="PTHR43331:SF1">
    <property type="entry name" value="HOMOSERINE DEHYDROGENASE"/>
    <property type="match status" value="1"/>
</dbReference>
<keyword evidence="6" id="KW-0028">Amino-acid biosynthesis</keyword>
<dbReference type="AlphaFoldDB" id="A0A813GQI8"/>
<evidence type="ECO:0000313" key="12">
    <source>
        <dbReference type="EMBL" id="CAE8624878.1"/>
    </source>
</evidence>
<evidence type="ECO:0000256" key="6">
    <source>
        <dbReference type="ARBA" id="ARBA00022605"/>
    </source>
</evidence>
<comment type="similarity">
    <text evidence="3">Belongs to the homoserine dehydrogenase family.</text>
</comment>
<keyword evidence="8" id="KW-0560">Oxidoreductase</keyword>
<evidence type="ECO:0000256" key="2">
    <source>
        <dbReference type="ARBA" id="ARBA00005062"/>
    </source>
</evidence>
<sequence length="420" mass="44465">MRVGLIGGGTVGGGVCEILRTRGAHLAQQGAELQIVKICVRDVAKKRDFEIPAGCEVVGDPKSILEDDTIDMVVELMGGVTTAKDIIMAAIAKGKHVVTGNKALIAANLPELQQAVKAVPAGSFSYEAAVCGGIPIIQTLKHDYVGDRVTSIMGIMNGTTNFMLSKMAIEGASYDDVLAEATKLGYAESPPDFDVEGWDARSKLAILCKLAFGVHVPEESIPCMGITRVSLEDFKYAHQMKCTVKLLGVASMNPDGTLSAHVSTCMVHLTNQLSGVNGVLNCISVTSENLATCVYSGPGAGRFATANSVVSDMAMVAKGGGRGDPFLFNTEIKVVPEVNGKFYIRFTVKDGIGIIATLGRLAMESQISIDAILQVAIENPDQVPFVMTTDTTTLSAVNKLCAAFVKEPYCQEKPLVMPIM</sequence>
<evidence type="ECO:0000256" key="5">
    <source>
        <dbReference type="ARBA" id="ARBA00013376"/>
    </source>
</evidence>
<dbReference type="FunFam" id="3.30.360.10:FF:000005">
    <property type="entry name" value="Homoserine dehydrogenase"/>
    <property type="match status" value="1"/>
</dbReference>
<dbReference type="Pfam" id="PF00742">
    <property type="entry name" value="Homoserine_dh"/>
    <property type="match status" value="1"/>
</dbReference>
<keyword evidence="9" id="KW-0486">Methionine biosynthesis</keyword>
<dbReference type="PANTHER" id="PTHR43331">
    <property type="entry name" value="HOMOSERINE DEHYDROGENASE"/>
    <property type="match status" value="1"/>
</dbReference>
<evidence type="ECO:0000313" key="13">
    <source>
        <dbReference type="Proteomes" id="UP000654075"/>
    </source>
</evidence>
<dbReference type="Proteomes" id="UP000654075">
    <property type="component" value="Unassembled WGS sequence"/>
</dbReference>
<name>A0A813GQI8_POLGL</name>
<dbReference type="PIRSF" id="PIRSF000098">
    <property type="entry name" value="Homoser_dehydrog"/>
    <property type="match status" value="1"/>
</dbReference>
<dbReference type="UniPathway" id="UPA00051">
    <property type="reaction ID" value="UER00465"/>
</dbReference>
<keyword evidence="13" id="KW-1185">Reference proteome</keyword>
<dbReference type="GO" id="GO:0009088">
    <property type="term" value="P:threonine biosynthetic process"/>
    <property type="evidence" value="ECO:0007669"/>
    <property type="project" value="UniProtKB-UniPathway"/>
</dbReference>
<dbReference type="Pfam" id="PF03447">
    <property type="entry name" value="NAD_binding_3"/>
    <property type="match status" value="1"/>
</dbReference>
<evidence type="ECO:0000256" key="8">
    <source>
        <dbReference type="ARBA" id="ARBA00023002"/>
    </source>
</evidence>
<dbReference type="Gene3D" id="3.30.360.10">
    <property type="entry name" value="Dihydrodipicolinate Reductase, domain 2"/>
    <property type="match status" value="1"/>
</dbReference>
<feature type="domain" description="Homoserine dehydrogenase catalytic" evidence="10">
    <location>
        <begin position="135"/>
        <end position="313"/>
    </location>
</feature>
<proteinExistence type="inferred from homology"/>
<dbReference type="InterPro" id="IPR016204">
    <property type="entry name" value="HDH"/>
</dbReference>
<comment type="pathway">
    <text evidence="1">Amino-acid biosynthesis; L-threonine biosynthesis; L-threonine from L-aspartate: step 3/5.</text>
</comment>
<comment type="caution">
    <text evidence="12">The sequence shown here is derived from an EMBL/GenBank/DDBJ whole genome shotgun (WGS) entry which is preliminary data.</text>
</comment>
<evidence type="ECO:0000256" key="4">
    <source>
        <dbReference type="ARBA" id="ARBA00013213"/>
    </source>
</evidence>
<evidence type="ECO:0000256" key="9">
    <source>
        <dbReference type="ARBA" id="ARBA00023167"/>
    </source>
</evidence>
<protein>
    <recommendedName>
        <fullName evidence="5">Homoserine dehydrogenase</fullName>
        <ecNumber evidence="4">1.1.1.3</ecNumber>
    </recommendedName>
</protein>
<dbReference type="InterPro" id="IPR005106">
    <property type="entry name" value="Asp/hSer_DH_NAD-bd"/>
</dbReference>
<dbReference type="GO" id="GO:0009086">
    <property type="term" value="P:methionine biosynthetic process"/>
    <property type="evidence" value="ECO:0007669"/>
    <property type="project" value="UniProtKB-KW"/>
</dbReference>
<feature type="domain" description="Aspartate/homoserine dehydrogenase NAD-binding" evidence="11">
    <location>
        <begin position="7"/>
        <end position="118"/>
    </location>
</feature>
<dbReference type="EC" id="1.1.1.3" evidence="4"/>